<dbReference type="PROSITE" id="PS51257">
    <property type="entry name" value="PROKAR_LIPOPROTEIN"/>
    <property type="match status" value="1"/>
</dbReference>
<dbReference type="PANTHER" id="PTHR34512:SF30">
    <property type="entry name" value="OUTER MEMBRANE PROTEIN ASSEMBLY FACTOR BAMB"/>
    <property type="match status" value="1"/>
</dbReference>
<dbReference type="InterPro" id="IPR018391">
    <property type="entry name" value="PQQ_b-propeller_rpt"/>
</dbReference>
<dbReference type="PANTHER" id="PTHR34512">
    <property type="entry name" value="CELL SURFACE PROTEIN"/>
    <property type="match status" value="1"/>
</dbReference>
<dbReference type="InterPro" id="IPR011047">
    <property type="entry name" value="Quinoprotein_ADH-like_sf"/>
</dbReference>
<sequence>MMSAKTTSRAGLILLGGALLLTLAACKEPEVILQGERETIREGSSAQVENQSRAISLPQQSANSSWQQSHGIEAYRTAHPALSTAPQRVWSVSIGEGDERRSRITASPIFGDGRIYTLDSSVQVSAVSPSGQVLWATDLIPSADGNATGGGLSFHEGVVYVSSGYGVLTALDAKSGKQIWRQKLEATGSGQPSVGGGLVYVVAGDDTGWAVNTKDGRIAWQVSATPSPSNVLGGPAPALTPTLAIFAFGAGDLTATFRNGGLRRWSASVAGQRVGHSTSRIGDVTGGPVVVGSRAYVGNHSGRTVAFDLEDGGRIWTTREGAVGPIWPVGGNLFQVSDLGRLLRLDASSGEVIWAVRLPGYLKDKPGKRSAIVAHYGPVLAGGHVIVVSNDGLLRMFKPEDGSLVRTVEIPDGATTAPIVVGKTLYVVSTKGELHAFR</sequence>
<gene>
    <name evidence="2" type="ORF">EBB79_15265</name>
</gene>
<reference evidence="2 3" key="1">
    <citation type="submission" date="2018-10" db="EMBL/GenBank/DDBJ databases">
        <title>Parasedimentitalea marina sp. nov., a psychrophilic bacterium isolated from deep seawater of the New Britain Trench.</title>
        <authorList>
            <person name="Cao J."/>
        </authorList>
    </citation>
    <scope>NUCLEOTIDE SEQUENCE [LARGE SCALE GENOMIC DNA]</scope>
    <source>
        <strain evidence="2 3">W43</strain>
    </source>
</reference>
<evidence type="ECO:0000313" key="2">
    <source>
        <dbReference type="EMBL" id="AZV79097.1"/>
    </source>
</evidence>
<dbReference type="Proteomes" id="UP000283063">
    <property type="component" value="Chromosome"/>
</dbReference>
<feature type="domain" description="Pyrrolo-quinoline quinone repeat" evidence="1">
    <location>
        <begin position="373"/>
        <end position="437"/>
    </location>
</feature>
<keyword evidence="3" id="KW-1185">Reference proteome</keyword>
<evidence type="ECO:0000313" key="3">
    <source>
        <dbReference type="Proteomes" id="UP000283063"/>
    </source>
</evidence>
<accession>A0A3T0N519</accession>
<dbReference type="AlphaFoldDB" id="A0A3T0N519"/>
<protein>
    <submittedName>
        <fullName evidence="2">Quinoprotein</fullName>
    </submittedName>
</protein>
<feature type="domain" description="Pyrrolo-quinoline quinone repeat" evidence="1">
    <location>
        <begin position="123"/>
        <end position="355"/>
    </location>
</feature>
<dbReference type="InterPro" id="IPR002372">
    <property type="entry name" value="PQQ_rpt_dom"/>
</dbReference>
<dbReference type="Gene3D" id="2.130.10.10">
    <property type="entry name" value="YVTN repeat-like/Quinoprotein amine dehydrogenase"/>
    <property type="match status" value="1"/>
</dbReference>
<dbReference type="KEGG" id="sedi:EBB79_15265"/>
<dbReference type="EMBL" id="CP033219">
    <property type="protein sequence ID" value="AZV79097.1"/>
    <property type="molecule type" value="Genomic_DNA"/>
</dbReference>
<dbReference type="OrthoDB" id="5290752at2"/>
<dbReference type="InterPro" id="IPR015943">
    <property type="entry name" value="WD40/YVTN_repeat-like_dom_sf"/>
</dbReference>
<evidence type="ECO:0000259" key="1">
    <source>
        <dbReference type="Pfam" id="PF13360"/>
    </source>
</evidence>
<dbReference type="Pfam" id="PF13360">
    <property type="entry name" value="PQQ_2"/>
    <property type="match status" value="2"/>
</dbReference>
<dbReference type="SUPFAM" id="SSF50998">
    <property type="entry name" value="Quinoprotein alcohol dehydrogenase-like"/>
    <property type="match status" value="1"/>
</dbReference>
<name>A0A3T0N519_9RHOB</name>
<dbReference type="RefSeq" id="WP_127749646.1">
    <property type="nucleotide sequence ID" value="NZ_CP033219.1"/>
</dbReference>
<dbReference type="SMART" id="SM00564">
    <property type="entry name" value="PQQ"/>
    <property type="match status" value="6"/>
</dbReference>
<organism evidence="2 3">
    <name type="scientific">Parasedimentitalea marina</name>
    <dbReference type="NCBI Taxonomy" id="2483033"/>
    <lineage>
        <taxon>Bacteria</taxon>
        <taxon>Pseudomonadati</taxon>
        <taxon>Pseudomonadota</taxon>
        <taxon>Alphaproteobacteria</taxon>
        <taxon>Rhodobacterales</taxon>
        <taxon>Paracoccaceae</taxon>
        <taxon>Parasedimentitalea</taxon>
    </lineage>
</organism>
<proteinExistence type="predicted"/>